<accession>A0A9W9SAI6</accession>
<keyword evidence="7" id="KW-1185">Reference proteome</keyword>
<reference evidence="6" key="1">
    <citation type="submission" date="2022-12" db="EMBL/GenBank/DDBJ databases">
        <authorList>
            <person name="Petersen C."/>
        </authorList>
    </citation>
    <scope>NUCLEOTIDE SEQUENCE</scope>
    <source>
        <strain evidence="6">IBT 3081</strain>
    </source>
</reference>
<dbReference type="InterPro" id="IPR013636">
    <property type="entry name" value="ARMH3_C"/>
</dbReference>
<dbReference type="RefSeq" id="XP_056581062.1">
    <property type="nucleotide sequence ID" value="XM_056724812.1"/>
</dbReference>
<dbReference type="PANTHER" id="PTHR13608:SF3">
    <property type="entry name" value="ARMADILLO-LIKE HELICAL DOMAIN-CONTAINING PROTEIN 3"/>
    <property type="match status" value="1"/>
</dbReference>
<dbReference type="Pfam" id="PF08427">
    <property type="entry name" value="ARMH3_C"/>
    <property type="match status" value="1"/>
</dbReference>
<evidence type="ECO:0000256" key="4">
    <source>
        <dbReference type="ARBA" id="ARBA00023136"/>
    </source>
</evidence>
<dbReference type="GO" id="GO:0016020">
    <property type="term" value="C:membrane"/>
    <property type="evidence" value="ECO:0007669"/>
    <property type="project" value="UniProtKB-SubCell"/>
</dbReference>
<keyword evidence="2" id="KW-0812">Transmembrane</keyword>
<dbReference type="Proteomes" id="UP001147752">
    <property type="component" value="Unassembled WGS sequence"/>
</dbReference>
<dbReference type="InterPro" id="IPR039868">
    <property type="entry name" value="ARMD3-like"/>
</dbReference>
<name>A0A9W9SAI6_9EURO</name>
<reference evidence="6" key="2">
    <citation type="journal article" date="2023" name="IMA Fungus">
        <title>Comparative genomic study of the Penicillium genus elucidates a diverse pangenome and 15 lateral gene transfer events.</title>
        <authorList>
            <person name="Petersen C."/>
            <person name="Sorensen T."/>
            <person name="Nielsen M.R."/>
            <person name="Sondergaard T.E."/>
            <person name="Sorensen J.L."/>
            <person name="Fitzpatrick D.A."/>
            <person name="Frisvad J.C."/>
            <person name="Nielsen K.L."/>
        </authorList>
    </citation>
    <scope>NUCLEOTIDE SEQUENCE</scope>
    <source>
        <strain evidence="6">IBT 3081</strain>
    </source>
</reference>
<dbReference type="SMART" id="SM01158">
    <property type="entry name" value="DUF1741"/>
    <property type="match status" value="1"/>
</dbReference>
<comment type="caution">
    <text evidence="6">The sequence shown here is derived from an EMBL/GenBank/DDBJ whole genome shotgun (WGS) entry which is preliminary data.</text>
</comment>
<proteinExistence type="predicted"/>
<sequence length="675" mass="75095">MDASPLTQQSRPDSFKPKIVQLYENLFKAADDADPSEGFWRELFLLPPDRKQLHAILDHLSPDDTIDLQIQTRRFFVRAIREAAAGVAPSDSYALDSLTVFLTSILSKKYTNPSSDVITVLAGLDEVDHVIADFVAVLDRIIRNGSSFDVRLKAINTAIAMTSGAYKTSLVSYLTHRDLFPALMKYVSDSDTPLQVFDPFLLLGLLANYNKFEFQNPYQLRLDDFVNESNIKKVAKGVGLACNRLRNGYIAVQDDIPEGWSLTNTLIFFGLRVLAPGARDKVNPPSAEEAKVLFADLPAQEAAILMATYDFTNANKLFGYHLVHLEPESNNEESPFSSFLSLSSYLLQHAYRSPRVGHYAELNLFTLRILVEDPTICKHICSENVKRKVRICRQKQPYLPLVSGDRVLATVIIDIAIDTITHNLRRRLDVNIYSHTIAITLRLLTYLSKNKIRLTYHWSELWRTLLSLMRFLTTYASDLTSNPKIQTLTTSLADLIAFCVSGGDTFLPDPASYDDLFYKLVETGPIISKFRDAYALSRPSTTVAGVSASKTADAISPKELHSAAIDTLQSVSTHFYTLLFQSDSVDAAAAAAAAAAATAASPKADEPAPVALPSIKKKNLSPREVHRIIKQGYDTLSIQPPEGLSAWTKWREAEWKSELKRAARCAVDDARQLVA</sequence>
<protein>
    <recommendedName>
        <fullName evidence="5">Armadillo-like helical domain-containing protein</fullName>
    </recommendedName>
</protein>
<evidence type="ECO:0000313" key="7">
    <source>
        <dbReference type="Proteomes" id="UP001147752"/>
    </source>
</evidence>
<dbReference type="GeneID" id="81463995"/>
<keyword evidence="4" id="KW-0472">Membrane</keyword>
<dbReference type="OrthoDB" id="2012278at2759"/>
<organism evidence="6 7">
    <name type="scientific">Penicillium concentricum</name>
    <dbReference type="NCBI Taxonomy" id="293559"/>
    <lineage>
        <taxon>Eukaryota</taxon>
        <taxon>Fungi</taxon>
        <taxon>Dikarya</taxon>
        <taxon>Ascomycota</taxon>
        <taxon>Pezizomycotina</taxon>
        <taxon>Eurotiomycetes</taxon>
        <taxon>Eurotiomycetidae</taxon>
        <taxon>Eurotiales</taxon>
        <taxon>Aspergillaceae</taxon>
        <taxon>Penicillium</taxon>
    </lineage>
</organism>
<dbReference type="GO" id="GO:0005829">
    <property type="term" value="C:cytosol"/>
    <property type="evidence" value="ECO:0007669"/>
    <property type="project" value="TreeGrafter"/>
</dbReference>
<dbReference type="PANTHER" id="PTHR13608">
    <property type="entry name" value="ARMADILLO-LIKE HELICAL DOMAIN-CONTAINING PROTEIN 3"/>
    <property type="match status" value="1"/>
</dbReference>
<keyword evidence="3" id="KW-1133">Transmembrane helix</keyword>
<evidence type="ECO:0000256" key="3">
    <source>
        <dbReference type="ARBA" id="ARBA00022989"/>
    </source>
</evidence>
<comment type="subcellular location">
    <subcellularLocation>
        <location evidence="1">Membrane</location>
    </subcellularLocation>
</comment>
<evidence type="ECO:0000259" key="5">
    <source>
        <dbReference type="SMART" id="SM01158"/>
    </source>
</evidence>
<dbReference type="AlphaFoldDB" id="A0A9W9SAI6"/>
<dbReference type="EMBL" id="JAPZBT010000002">
    <property type="protein sequence ID" value="KAJ5375076.1"/>
    <property type="molecule type" value="Genomic_DNA"/>
</dbReference>
<evidence type="ECO:0000256" key="2">
    <source>
        <dbReference type="ARBA" id="ARBA00022692"/>
    </source>
</evidence>
<feature type="domain" description="Armadillo-like helical" evidence="5">
    <location>
        <begin position="400"/>
        <end position="674"/>
    </location>
</feature>
<evidence type="ECO:0000313" key="6">
    <source>
        <dbReference type="EMBL" id="KAJ5375076.1"/>
    </source>
</evidence>
<evidence type="ECO:0000256" key="1">
    <source>
        <dbReference type="ARBA" id="ARBA00004370"/>
    </source>
</evidence>
<gene>
    <name evidence="6" type="ORF">N7517_007082</name>
</gene>